<feature type="domain" description="Competence protein CoiA nuclease-like" evidence="1">
    <location>
        <begin position="68"/>
        <end position="222"/>
    </location>
</feature>
<protein>
    <submittedName>
        <fullName evidence="4">Competence protein CoiA</fullName>
    </submittedName>
</protein>
<name>A0ABW6JYE2_9BACI</name>
<organism evidence="4 5">
    <name type="scientific">Cytobacillus mangrovibacter</name>
    <dbReference type="NCBI Taxonomy" id="3299024"/>
    <lineage>
        <taxon>Bacteria</taxon>
        <taxon>Bacillati</taxon>
        <taxon>Bacillota</taxon>
        <taxon>Bacilli</taxon>
        <taxon>Bacillales</taxon>
        <taxon>Bacillaceae</taxon>
        <taxon>Cytobacillus</taxon>
    </lineage>
</organism>
<keyword evidence="5" id="KW-1185">Reference proteome</keyword>
<dbReference type="EMBL" id="JBIACJ010000003">
    <property type="protein sequence ID" value="MFE8696382.1"/>
    <property type="molecule type" value="Genomic_DNA"/>
</dbReference>
<evidence type="ECO:0000313" key="4">
    <source>
        <dbReference type="EMBL" id="MFE8696382.1"/>
    </source>
</evidence>
<evidence type="ECO:0000259" key="1">
    <source>
        <dbReference type="Pfam" id="PF06054"/>
    </source>
</evidence>
<dbReference type="RefSeq" id="WP_389218210.1">
    <property type="nucleotide sequence ID" value="NZ_JBIACJ010000003.1"/>
</dbReference>
<reference evidence="4 5" key="1">
    <citation type="submission" date="2024-08" db="EMBL/GenBank/DDBJ databases">
        <title>Two novel Cytobacillus novel species.</title>
        <authorList>
            <person name="Liu G."/>
        </authorList>
    </citation>
    <scope>NUCLEOTIDE SEQUENCE [LARGE SCALE GENOMIC DNA]</scope>
    <source>
        <strain evidence="4 5">FJAT-53684</strain>
    </source>
</reference>
<evidence type="ECO:0000259" key="2">
    <source>
        <dbReference type="Pfam" id="PF25164"/>
    </source>
</evidence>
<dbReference type="InterPro" id="IPR010330">
    <property type="entry name" value="CoiA_nuc"/>
</dbReference>
<feature type="domain" description="Competence protein CoiA-like N-terminal" evidence="2">
    <location>
        <begin position="17"/>
        <end position="62"/>
    </location>
</feature>
<dbReference type="Pfam" id="PF25164">
    <property type="entry name" value="CoiA_N"/>
    <property type="match status" value="1"/>
</dbReference>
<dbReference type="Proteomes" id="UP001601058">
    <property type="component" value="Unassembled WGS sequence"/>
</dbReference>
<evidence type="ECO:0000259" key="3">
    <source>
        <dbReference type="Pfam" id="PF25166"/>
    </source>
</evidence>
<dbReference type="Pfam" id="PF25166">
    <property type="entry name" value="CoiA_C"/>
    <property type="match status" value="1"/>
</dbReference>
<feature type="domain" description="Competence protein CoiA C-terminal" evidence="3">
    <location>
        <begin position="247"/>
        <end position="370"/>
    </location>
</feature>
<comment type="caution">
    <text evidence="4">The sequence shown here is derived from an EMBL/GenBank/DDBJ whole genome shotgun (WGS) entry which is preliminary data.</text>
</comment>
<accession>A0ABW6JYE2</accession>
<dbReference type="InterPro" id="IPR021176">
    <property type="entry name" value="Competence-induced_CoiA"/>
</dbReference>
<sequence>MLVSKTKHGDWFSLAVRYNQEQLQELRKTELFYCPECGEQLILKIGSKKISHFAHKQGAACSNYYERESDYHLRGKILLYEWLSSMGFKPILEPYYKEISQRPDISFVYNNVQYALEYQCSIIPEELFIKRTNNYLKANITPIWIMAGKNIKRKGNNKASLSGFDYLFLSKASQKWRITAFCPVTNTLVNLHSIYPITIKNIITQFSITDLKAATIMHLLEPIGIQRFQLEDWQNEIRKGKNISPLYGTPQNKFLQELYRNALIPSYLPPEIGLPVFHAPFIETPAIQWQSYLYIDVLNQHREFTIEQVYHSFKKRVWSGEIKIRKLPLVREGNALIAVKEYLHLLVQVNFLQVVRGNRLQKVNTKQLAVNQIQQEKMERDFYHKYGKIIIDSLNEAQ</sequence>
<dbReference type="PIRSF" id="PIRSF007487">
    <property type="entry name" value="Competence-induced_CoiA_bac"/>
    <property type="match status" value="1"/>
</dbReference>
<dbReference type="InterPro" id="IPR057253">
    <property type="entry name" value="CoiA-like_N"/>
</dbReference>
<dbReference type="InterPro" id="IPR057252">
    <property type="entry name" value="CoiA_C"/>
</dbReference>
<proteinExistence type="predicted"/>
<evidence type="ECO:0000313" key="5">
    <source>
        <dbReference type="Proteomes" id="UP001601058"/>
    </source>
</evidence>
<gene>
    <name evidence="4" type="ORF">ACFYKT_08435</name>
</gene>
<dbReference type="Pfam" id="PF06054">
    <property type="entry name" value="CoiA_nuc"/>
    <property type="match status" value="1"/>
</dbReference>